<dbReference type="Pfam" id="PF06742">
    <property type="entry name" value="DUF1214"/>
    <property type="match status" value="1"/>
</dbReference>
<dbReference type="Proteomes" id="UP000346198">
    <property type="component" value="Unassembled WGS sequence"/>
</dbReference>
<sequence length="515" mass="56884">MKMQSRISMLMAGVLAGAVVVEAGASKAPGKTYKMTTDIPVSITTPDKVDTPIGTLKFFDGVPTVDTKDNLYDYMDRARAVQVFVDMIPAVSTYSLLQGSKDMGMAKSNQILIWEQLADSKALVLTFNNTSLYTWGFLDLKKDGPTVIEIPPDVLGILDDGDMRYLSDMGAAGPDKGKGGKYLVLPPDYKGKIPKGYFVVKSTSYVVWNFMRGYVRGDATIPANLKKSADNVMNNLKVYPLAKKDNPPKMEFKNMTGVHYNTVPPTDVSFFDRLNDLIQYEPISFLDPETRGLIASIGIIKGKPFAPDARMKKLLTEAAAIGDGYARANTVYPRDPDARIYGENSEWVMGYAGKDCFYLKDGARRYDARLWLHYNAICVTPAMALTKPGAGSDYGIAGMDSKHQPLDGAKTYKLHLPPNVPVKDNWSVTIYDTQTRSMLQTDQPPAGVNSLSGQVKSNADGSFDILFAPEAPEGKEGNWIQTIPGKSWFIILRMYGPLEPWLNQTWRPSELELVK</sequence>
<feature type="chain" id="PRO_5025580334" description="DUF1254 domain-containing protein" evidence="1">
    <location>
        <begin position="24"/>
        <end position="515"/>
    </location>
</feature>
<evidence type="ECO:0000259" key="2">
    <source>
        <dbReference type="Pfam" id="PF06742"/>
    </source>
</evidence>
<evidence type="ECO:0000259" key="3">
    <source>
        <dbReference type="Pfam" id="PF06863"/>
    </source>
</evidence>
<dbReference type="InterPro" id="IPR010621">
    <property type="entry name" value="DUF1214"/>
</dbReference>
<protein>
    <recommendedName>
        <fullName evidence="6">DUF1254 domain-containing protein</fullName>
    </recommendedName>
</protein>
<dbReference type="PANTHER" id="PTHR36509:SF3">
    <property type="entry name" value="SIGNAL PEPTIDE PROTEIN"/>
    <property type="match status" value="1"/>
</dbReference>
<dbReference type="AlphaFoldDB" id="A0A6C2UT00"/>
<dbReference type="PANTHER" id="PTHR36509">
    <property type="entry name" value="BLL3101 PROTEIN"/>
    <property type="match status" value="1"/>
</dbReference>
<proteinExistence type="predicted"/>
<evidence type="ECO:0000256" key="1">
    <source>
        <dbReference type="SAM" id="SignalP"/>
    </source>
</evidence>
<dbReference type="InterPro" id="IPR010679">
    <property type="entry name" value="DUF1254"/>
</dbReference>
<accession>A0A6C2UT00</accession>
<feature type="domain" description="DUF1214" evidence="2">
    <location>
        <begin position="394"/>
        <end position="498"/>
    </location>
</feature>
<keyword evidence="5" id="KW-1185">Reference proteome</keyword>
<dbReference type="InterPro" id="IPR037050">
    <property type="entry name" value="DUF1254_sf"/>
</dbReference>
<keyword evidence="1" id="KW-0732">Signal</keyword>
<dbReference type="InterPro" id="IPR037049">
    <property type="entry name" value="DUF1214_C_sf"/>
</dbReference>
<dbReference type="SUPFAM" id="SSF160935">
    <property type="entry name" value="VPA0735-like"/>
    <property type="match status" value="1"/>
</dbReference>
<name>A0A6C2UT00_9BACT</name>
<feature type="signal peptide" evidence="1">
    <location>
        <begin position="1"/>
        <end position="23"/>
    </location>
</feature>
<dbReference type="Pfam" id="PF06863">
    <property type="entry name" value="DUF1254"/>
    <property type="match status" value="1"/>
</dbReference>
<evidence type="ECO:0008006" key="6">
    <source>
        <dbReference type="Google" id="ProtNLM"/>
    </source>
</evidence>
<dbReference type="Gene3D" id="1.10.3360.10">
    <property type="entry name" value="VPA0735-like domain"/>
    <property type="match status" value="1"/>
</dbReference>
<dbReference type="EMBL" id="CAAHFH010000004">
    <property type="protein sequence ID" value="VGO23445.1"/>
    <property type="molecule type" value="Genomic_DNA"/>
</dbReference>
<dbReference type="Gene3D" id="2.60.40.1610">
    <property type="entry name" value="Domain of unknown function DUF1254"/>
    <property type="match status" value="1"/>
</dbReference>
<evidence type="ECO:0000313" key="5">
    <source>
        <dbReference type="Proteomes" id="UP000346198"/>
    </source>
</evidence>
<organism evidence="4 5">
    <name type="scientific">Pontiella sulfatireligans</name>
    <dbReference type="NCBI Taxonomy" id="2750658"/>
    <lineage>
        <taxon>Bacteria</taxon>
        <taxon>Pseudomonadati</taxon>
        <taxon>Kiritimatiellota</taxon>
        <taxon>Kiritimatiellia</taxon>
        <taxon>Kiritimatiellales</taxon>
        <taxon>Pontiellaceae</taxon>
        <taxon>Pontiella</taxon>
    </lineage>
</organism>
<reference evidence="4 5" key="1">
    <citation type="submission" date="2019-04" db="EMBL/GenBank/DDBJ databases">
        <authorList>
            <person name="Van Vliet M D."/>
        </authorList>
    </citation>
    <scope>NUCLEOTIDE SEQUENCE [LARGE SCALE GENOMIC DNA]</scope>
    <source>
        <strain evidence="4 5">F21</strain>
    </source>
</reference>
<evidence type="ECO:0000313" key="4">
    <source>
        <dbReference type="EMBL" id="VGO23445.1"/>
    </source>
</evidence>
<gene>
    <name evidence="4" type="ORF">SCARR_05552</name>
</gene>
<dbReference type="RefSeq" id="WP_136065835.1">
    <property type="nucleotide sequence ID" value="NZ_CAAHFH010000004.1"/>
</dbReference>
<dbReference type="Gene3D" id="2.60.120.600">
    <property type="entry name" value="Domain of unknown function DUF1214, C-terminal domain"/>
    <property type="match status" value="1"/>
</dbReference>
<feature type="domain" description="DUF1254" evidence="3">
    <location>
        <begin position="109"/>
        <end position="240"/>
    </location>
</feature>